<name>F2AXG8_RHOBT</name>
<evidence type="ECO:0000313" key="2">
    <source>
        <dbReference type="Proteomes" id="UP000006222"/>
    </source>
</evidence>
<reference evidence="1 2" key="1">
    <citation type="journal article" date="2013" name="Mar. Genomics">
        <title>Expression of sulfatases in Rhodopirellula baltica and the diversity of sulfatases in the genus Rhodopirellula.</title>
        <authorList>
            <person name="Wegner C.E."/>
            <person name="Richter-Heitmann T."/>
            <person name="Klindworth A."/>
            <person name="Klockow C."/>
            <person name="Richter M."/>
            <person name="Achstetter T."/>
            <person name="Glockner F.O."/>
            <person name="Harder J."/>
        </authorList>
    </citation>
    <scope>NUCLEOTIDE SEQUENCE [LARGE SCALE GENOMIC DNA]</scope>
    <source>
        <strain evidence="1 2">WH47</strain>
    </source>
</reference>
<gene>
    <name evidence="1" type="ORF">RBWH47_03392</name>
</gene>
<organism evidence="1 2">
    <name type="scientific">Rhodopirellula baltica WH47</name>
    <dbReference type="NCBI Taxonomy" id="991778"/>
    <lineage>
        <taxon>Bacteria</taxon>
        <taxon>Pseudomonadati</taxon>
        <taxon>Planctomycetota</taxon>
        <taxon>Planctomycetia</taxon>
        <taxon>Pirellulales</taxon>
        <taxon>Pirellulaceae</taxon>
        <taxon>Rhodopirellula</taxon>
    </lineage>
</organism>
<evidence type="ECO:0000313" key="1">
    <source>
        <dbReference type="EMBL" id="EGF25633.1"/>
    </source>
</evidence>
<dbReference type="AlphaFoldDB" id="F2AXG8"/>
<dbReference type="Proteomes" id="UP000006222">
    <property type="component" value="Unassembled WGS sequence"/>
</dbReference>
<proteinExistence type="predicted"/>
<sequence>MKGQIASRKKTTILDNEFRVLFVVDLCHRPVEMHEHHRPFTTHSMVDNLLDRSIEIRSTSEVLR</sequence>
<accession>F2AXG8</accession>
<dbReference type="EMBL" id="AFAR01000217">
    <property type="protein sequence ID" value="EGF25633.1"/>
    <property type="molecule type" value="Genomic_DNA"/>
</dbReference>
<protein>
    <submittedName>
        <fullName evidence="1">Uncharacterized protein</fullName>
    </submittedName>
</protein>
<comment type="caution">
    <text evidence="1">The sequence shown here is derived from an EMBL/GenBank/DDBJ whole genome shotgun (WGS) entry which is preliminary data.</text>
</comment>